<dbReference type="EMBL" id="JALAAR010000004">
    <property type="protein sequence ID" value="MEH8016828.1"/>
    <property type="molecule type" value="Genomic_DNA"/>
</dbReference>
<protein>
    <submittedName>
        <fullName evidence="2">TIGR04219 family outer membrane beta-barrel protein</fullName>
    </submittedName>
</protein>
<reference evidence="2 3" key="1">
    <citation type="journal article" date="2023" name="Ecotoxicol. Environ. Saf.">
        <title>Mercury remediation potential of mercury-resistant strain Rheinheimera metallidurans sp. nov. isolated from a municipal waste dumping site.</title>
        <authorList>
            <person name="Yadav V."/>
            <person name="Manjhi A."/>
            <person name="Vadakedath N."/>
        </authorList>
    </citation>
    <scope>NUCLEOTIDE SEQUENCE [LARGE SCALE GENOMIC DNA]</scope>
    <source>
        <strain evidence="2 3">E-49</strain>
    </source>
</reference>
<feature type="chain" id="PRO_5046945678" evidence="1">
    <location>
        <begin position="22"/>
        <end position="252"/>
    </location>
</feature>
<sequence>MKKTALLLSLSTVLLAGTAQADTLLGIYLGADAWQSSAEGSFAATDMRQSFNFNDKTQTSYYLTLEHPLPLLPNVRLQRNQLTSAGISDISAGFTLAGATFASNTEVSNQLELSNTDYVLYYELFDNSLLSLDLGINAKHIKGHVLVTETAADGMSVRQNISQIIPMLYTSAAVGLPLTGLEFFAGGSIVSYDGSRVYDGQAGISYAFMDNLVLDTTLKLGYRAVNMRLDDVDDLYADLTFNGVFAGIEIHF</sequence>
<dbReference type="NCBIfam" id="TIGR04219">
    <property type="entry name" value="OMP_w_GlyGly"/>
    <property type="match status" value="1"/>
</dbReference>
<proteinExistence type="predicted"/>
<evidence type="ECO:0000313" key="2">
    <source>
        <dbReference type="EMBL" id="MEH8016828.1"/>
    </source>
</evidence>
<keyword evidence="1" id="KW-0732">Signal</keyword>
<evidence type="ECO:0000256" key="1">
    <source>
        <dbReference type="SAM" id="SignalP"/>
    </source>
</evidence>
<dbReference type="InterPro" id="IPR026387">
    <property type="entry name" value="OMP_w_GlyGly"/>
</dbReference>
<dbReference type="Proteomes" id="UP001375382">
    <property type="component" value="Unassembled WGS sequence"/>
</dbReference>
<feature type="signal peptide" evidence="1">
    <location>
        <begin position="1"/>
        <end position="21"/>
    </location>
</feature>
<gene>
    <name evidence="2" type="ORF">MN202_06280</name>
</gene>
<keyword evidence="3" id="KW-1185">Reference proteome</keyword>
<organism evidence="2 3">
    <name type="scientific">Rheinheimera muenzenbergensis</name>
    <dbReference type="NCBI Taxonomy" id="1193628"/>
    <lineage>
        <taxon>Bacteria</taxon>
        <taxon>Pseudomonadati</taxon>
        <taxon>Pseudomonadota</taxon>
        <taxon>Gammaproteobacteria</taxon>
        <taxon>Chromatiales</taxon>
        <taxon>Chromatiaceae</taxon>
        <taxon>Rheinheimera</taxon>
    </lineage>
</organism>
<name>A0ABU8C4I6_9GAMM</name>
<dbReference type="RefSeq" id="WP_335735245.1">
    <property type="nucleotide sequence ID" value="NZ_JALAAR010000004.1"/>
</dbReference>
<comment type="caution">
    <text evidence="2">The sequence shown here is derived from an EMBL/GenBank/DDBJ whole genome shotgun (WGS) entry which is preliminary data.</text>
</comment>
<evidence type="ECO:0000313" key="3">
    <source>
        <dbReference type="Proteomes" id="UP001375382"/>
    </source>
</evidence>
<accession>A0ABU8C4I6</accession>